<dbReference type="PANTHER" id="PTHR30273">
    <property type="entry name" value="PERIPLASMIC SIGNAL SENSOR AND SIGMA FACTOR ACTIVATOR FECR-RELATED"/>
    <property type="match status" value="1"/>
</dbReference>
<protein>
    <submittedName>
        <fullName evidence="4">Iron dicitrate transporter FecR</fullName>
    </submittedName>
</protein>
<dbReference type="InterPro" id="IPR032508">
    <property type="entry name" value="FecR_C"/>
</dbReference>
<keyword evidence="5" id="KW-1185">Reference proteome</keyword>
<feature type="transmembrane region" description="Helical" evidence="1">
    <location>
        <begin position="90"/>
        <end position="108"/>
    </location>
</feature>
<dbReference type="RefSeq" id="WP_146857588.1">
    <property type="nucleotide sequence ID" value="NZ_BKAU01000001.1"/>
</dbReference>
<feature type="domain" description="Protein FecR C-terminal" evidence="3">
    <location>
        <begin position="317"/>
        <end position="380"/>
    </location>
</feature>
<comment type="caution">
    <text evidence="4">The sequence shown here is derived from an EMBL/GenBank/DDBJ whole genome shotgun (WGS) entry which is preliminary data.</text>
</comment>
<evidence type="ECO:0000259" key="2">
    <source>
        <dbReference type="Pfam" id="PF04773"/>
    </source>
</evidence>
<sequence>MEFDQEHIRQLYLQKLTDSLTPEEERELENAMRYPAVRRMCRELDDLYASPEMQRLLREKPTSARWDELVEHAMTREEAVEVRNMGVRRWLMVASVLIMVTLGLYFLWPEAQQQSVNFSAVAQATGKSYDIRLRLSTGELVPLTGAGSQERIKAGKVQLSNHHKTLRYEHGEAPATQWNTLEVPAREDYTIVLSDGTEVSLNSASSLRFPFSFKGSNTREVEVRGEAFFKVAPDASKPFIVRTHAGDVQVLGTSFNINTYESGKLKASLVEGSVKTSYRTEARILRPGEQAINQTSGRMTVQAFDKEEVLSWMKGVYYFNSSPMIKVAEVVDRWYDVQMVFDNPAIAGYKYDGKLDKTAPLEDFLEVLRLTKRIEYRMEDGMLHLF</sequence>
<dbReference type="Pfam" id="PF04773">
    <property type="entry name" value="FecR"/>
    <property type="match status" value="1"/>
</dbReference>
<dbReference type="Gene3D" id="3.55.50.30">
    <property type="match status" value="1"/>
</dbReference>
<feature type="domain" description="FecR protein" evidence="2">
    <location>
        <begin position="180"/>
        <end position="275"/>
    </location>
</feature>
<dbReference type="Proteomes" id="UP000321436">
    <property type="component" value="Unassembled WGS sequence"/>
</dbReference>
<dbReference type="Pfam" id="PF16344">
    <property type="entry name" value="FecR_C"/>
    <property type="match status" value="1"/>
</dbReference>
<dbReference type="OrthoDB" id="643697at2"/>
<evidence type="ECO:0000313" key="4">
    <source>
        <dbReference type="EMBL" id="GEP94093.1"/>
    </source>
</evidence>
<accession>A0A512REG6</accession>
<evidence type="ECO:0000256" key="1">
    <source>
        <dbReference type="SAM" id="Phobius"/>
    </source>
</evidence>
<keyword evidence="1" id="KW-0812">Transmembrane</keyword>
<keyword evidence="1" id="KW-0472">Membrane</keyword>
<reference evidence="4 5" key="1">
    <citation type="submission" date="2019-07" db="EMBL/GenBank/DDBJ databases">
        <title>Whole genome shotgun sequence of Chitinophaga cymbidii NBRC 109752.</title>
        <authorList>
            <person name="Hosoyama A."/>
            <person name="Uohara A."/>
            <person name="Ohji S."/>
            <person name="Ichikawa N."/>
        </authorList>
    </citation>
    <scope>NUCLEOTIDE SEQUENCE [LARGE SCALE GENOMIC DNA]</scope>
    <source>
        <strain evidence="4 5">NBRC 109752</strain>
    </source>
</reference>
<organism evidence="4 5">
    <name type="scientific">Chitinophaga cymbidii</name>
    <dbReference type="NCBI Taxonomy" id="1096750"/>
    <lineage>
        <taxon>Bacteria</taxon>
        <taxon>Pseudomonadati</taxon>
        <taxon>Bacteroidota</taxon>
        <taxon>Chitinophagia</taxon>
        <taxon>Chitinophagales</taxon>
        <taxon>Chitinophagaceae</taxon>
        <taxon>Chitinophaga</taxon>
    </lineage>
</organism>
<dbReference type="PIRSF" id="PIRSF018266">
    <property type="entry name" value="FecR"/>
    <property type="match status" value="1"/>
</dbReference>
<dbReference type="InterPro" id="IPR012373">
    <property type="entry name" value="Ferrdict_sens_TM"/>
</dbReference>
<evidence type="ECO:0000259" key="3">
    <source>
        <dbReference type="Pfam" id="PF16344"/>
    </source>
</evidence>
<dbReference type="AlphaFoldDB" id="A0A512REG6"/>
<keyword evidence="1" id="KW-1133">Transmembrane helix</keyword>
<dbReference type="InterPro" id="IPR006860">
    <property type="entry name" value="FecR"/>
</dbReference>
<gene>
    <name evidence="4" type="ORF">CCY01nite_03530</name>
</gene>
<dbReference type="EMBL" id="BKAU01000001">
    <property type="protein sequence ID" value="GEP94093.1"/>
    <property type="molecule type" value="Genomic_DNA"/>
</dbReference>
<name>A0A512REG6_9BACT</name>
<dbReference type="PANTHER" id="PTHR30273:SF2">
    <property type="entry name" value="PROTEIN FECR"/>
    <property type="match status" value="1"/>
</dbReference>
<dbReference type="GO" id="GO:0016989">
    <property type="term" value="F:sigma factor antagonist activity"/>
    <property type="evidence" value="ECO:0007669"/>
    <property type="project" value="TreeGrafter"/>
</dbReference>
<dbReference type="Gene3D" id="2.60.120.1440">
    <property type="match status" value="1"/>
</dbReference>
<proteinExistence type="predicted"/>
<evidence type="ECO:0000313" key="5">
    <source>
        <dbReference type="Proteomes" id="UP000321436"/>
    </source>
</evidence>